<feature type="compositionally biased region" description="Basic and acidic residues" evidence="1">
    <location>
        <begin position="16"/>
        <end position="25"/>
    </location>
</feature>
<dbReference type="AlphaFoldDB" id="A0A8E2IAA3"/>
<name>A0A8E2IAA3_9BACI</name>
<proteinExistence type="predicted"/>
<dbReference type="EMBL" id="MTLA01000050">
    <property type="protein sequence ID" value="OOP69554.1"/>
    <property type="molecule type" value="Genomic_DNA"/>
</dbReference>
<evidence type="ECO:0000313" key="3">
    <source>
        <dbReference type="Proteomes" id="UP000189761"/>
    </source>
</evidence>
<evidence type="ECO:0008006" key="4">
    <source>
        <dbReference type="Google" id="ProtNLM"/>
    </source>
</evidence>
<organism evidence="2 3">
    <name type="scientific">Heyndrickxia oleronia</name>
    <dbReference type="NCBI Taxonomy" id="38875"/>
    <lineage>
        <taxon>Bacteria</taxon>
        <taxon>Bacillati</taxon>
        <taxon>Bacillota</taxon>
        <taxon>Bacilli</taxon>
        <taxon>Bacillales</taxon>
        <taxon>Bacillaceae</taxon>
        <taxon>Heyndrickxia</taxon>
    </lineage>
</organism>
<sequence>MNQSFKVQLKQWEKQHKEMISEGRQRNSKRKSERLSESEIKDLMGVNMATYKRGKGGAIRRK</sequence>
<gene>
    <name evidence="2" type="ORF">BWZ43_04755</name>
</gene>
<accession>A0A8E2IAA3</accession>
<protein>
    <recommendedName>
        <fullName evidence="4">Phage protein</fullName>
    </recommendedName>
</protein>
<evidence type="ECO:0000256" key="1">
    <source>
        <dbReference type="SAM" id="MobiDB-lite"/>
    </source>
</evidence>
<dbReference type="RefSeq" id="WP_078109566.1">
    <property type="nucleotide sequence ID" value="NZ_CP065424.1"/>
</dbReference>
<reference evidence="2 3" key="1">
    <citation type="submission" date="2017-01" db="EMBL/GenBank/DDBJ databases">
        <title>Draft genome sequence of Bacillus oleronius.</title>
        <authorList>
            <person name="Allam M."/>
        </authorList>
    </citation>
    <scope>NUCLEOTIDE SEQUENCE [LARGE SCALE GENOMIC DNA]</scope>
    <source>
        <strain evidence="2 3">DSM 9356</strain>
    </source>
</reference>
<evidence type="ECO:0000313" key="2">
    <source>
        <dbReference type="EMBL" id="OOP69554.1"/>
    </source>
</evidence>
<dbReference type="Proteomes" id="UP000189761">
    <property type="component" value="Unassembled WGS sequence"/>
</dbReference>
<feature type="region of interest" description="Disordered" evidence="1">
    <location>
        <begin position="16"/>
        <end position="37"/>
    </location>
</feature>
<comment type="caution">
    <text evidence="2">The sequence shown here is derived from an EMBL/GenBank/DDBJ whole genome shotgun (WGS) entry which is preliminary data.</text>
</comment>
<keyword evidence="3" id="KW-1185">Reference proteome</keyword>